<dbReference type="CDD" id="cd10144">
    <property type="entry name" value="Peptidase_S74_CIMCD"/>
    <property type="match status" value="1"/>
</dbReference>
<evidence type="ECO:0000259" key="1">
    <source>
        <dbReference type="PROSITE" id="PS51688"/>
    </source>
</evidence>
<dbReference type="PROSITE" id="PS51688">
    <property type="entry name" value="ICA"/>
    <property type="match status" value="1"/>
</dbReference>
<evidence type="ECO:0000313" key="2">
    <source>
        <dbReference type="EMBL" id="TCX98066.1"/>
    </source>
</evidence>
<dbReference type="Gene3D" id="1.10.10.10">
    <property type="entry name" value="Winged helix-like DNA-binding domain superfamily/Winged helix DNA-binding domain"/>
    <property type="match status" value="1"/>
</dbReference>
<gene>
    <name evidence="3" type="ORF">ETE68_15690</name>
    <name evidence="2" type="ORF">ETE73_13970</name>
    <name evidence="4" type="ORF">ETH54_15680</name>
    <name evidence="5" type="ORF">ETH64_16360</name>
</gene>
<evidence type="ECO:0000313" key="5">
    <source>
        <dbReference type="EMBL" id="TCZ68061.1"/>
    </source>
</evidence>
<comment type="caution">
    <text evidence="2">The sequence shown here is derived from an EMBL/GenBank/DDBJ whole genome shotgun (WGS) entry which is preliminary data.</text>
</comment>
<evidence type="ECO:0000313" key="4">
    <source>
        <dbReference type="EMBL" id="TCZ31665.1"/>
    </source>
</evidence>
<reference evidence="2" key="1">
    <citation type="submission" date="2019-01" db="EMBL/GenBank/DDBJ databases">
        <authorList>
            <person name="Lista F."/>
            <person name="Anselmo A."/>
        </authorList>
    </citation>
    <scope>NUCLEOTIDE SEQUENCE</scope>
    <source>
        <strain evidence="5">1R</strain>
        <strain evidence="3">1S</strain>
        <strain evidence="4">3R</strain>
        <strain evidence="2">4S</strain>
    </source>
</reference>
<feature type="domain" description="Peptidase S74" evidence="1">
    <location>
        <begin position="1110"/>
        <end position="1278"/>
    </location>
</feature>
<sequence>MAEVPLPTPTQVPVPSTDIRNAVFAGAKLDEEVTGTSEYYTDRLGVSRLTNTGRNNKFNYDQLRRAEIFNAQITQQKNIFDNQISEQHEQFTTQITGQRDEFNDMLAASGYSWLKDYVDGPVTFTNRSQVTVYNGVAYRLAASAPIGFTTTGTDATSWENDSQYLVAIGDNDIRQQIQYQLGQWLPDAVSVFSSTDTYSAMQVRGFYSQNDGGAGIWIATGNSFPEKSGTHDISKGLIYNANGDEYSLDISSGEISVLANGAKTYSYAECINQGTDDFVCLGQAVNGILSKLTLAVTTTNNEVGYDGGSRLSLIVPTGRYRIGKEPIKGYSGVNYHFEDSRVFVYAGKSYTYAVTGKRLDGFRHGYEEIKEKWEAVNEQVYFGSVSLQDVNIYGGVFIGDHAINKTSDACSSGVAFLILNPEGVTMHRTYVKSSFHWAHVAMPAMIEPTIWNQQGHRFDNNDLDYRYIMDFWVSAGITSRFGNFNRMTYYSCKFESGRRGVFRNGCDWSAAYNTEIINRLAWRNSGNVSGVNMEYVAVLTGTSFHASGCYIGPAAAKDYNAEFGSVYGTAQNHIFTGCYTEWTYNFYTVSSWGFNGKASRLQGLKLDCVSVYKDNFTEYSQIRFETKCFGTIDDGGNYTYPEGFTHYDTPNGQTPYAIGSPVRDSGAFRHGGFDFKFGPYNTYLTSGTDWDSWRDRPYAKEMFNPYGLQINSGTVFLPWQQPSVKSMVCIWLKDLTGNFDPRNIVAWQTAASQDGSGNTDEALYKSFAEKVVDFGNGYKMLMLAQKRLSAWDGQYTFARNANIVFTVPAETPIVIKAVEAFTGGIPLFPNGCGNYIPESNGTSITSQVSNQVGLDSSLGGGLFFNGDIIGPWVHMRRTQSGYRITPSLTSGYTLDRKIVTGGYSLEAPLKVAFSATIVTVNSNATTIISVPTAYLPYIAVGIPIYITGGSSASITGQIHLVKRLLNSDGTASSNYLVQGTIGAVGDILTIDQSQLTPYTFFNDRSFNAVTANSLTVNGVSVATAHRSTSSSGIGYGGAAGVKAMEWYFNGGTTPTHRLVASSISGMTLEAGGNLSVVGNIFPSTDNSYSLGTASNRVTTVYAVNSTINTSDERRKTRPRVDTQAEIDAYYEIGQLPGVWQWLEKYMVEGDGARLHSGPTVQAAIAVMDKYGLDWRGYSAFCYDEWDAQDAIIETWDDEWEVIPGTPAELDEEGNVVVEAIPETRTLIRAAGSNVIHEAREAGSVYAFRKEELLFWITRAIIAKQRDITERLEKIESSI</sequence>
<protein>
    <recommendedName>
        <fullName evidence="1">Peptidase S74 domain-containing protein</fullName>
    </recommendedName>
</protein>
<accession>A0A483NHQ3</accession>
<name>A0A483NHQ3_KLEPN</name>
<dbReference type="AlphaFoldDB" id="A0A483NHQ3"/>
<dbReference type="EMBL" id="SDCV01000013">
    <property type="protein sequence ID" value="TCY06057.1"/>
    <property type="molecule type" value="Genomic_DNA"/>
</dbReference>
<dbReference type="EMBL" id="SDDS01000032">
    <property type="protein sequence ID" value="TCZ31665.1"/>
    <property type="molecule type" value="Genomic_DNA"/>
</dbReference>
<dbReference type="EMBL" id="SDCS01000013">
    <property type="protein sequence ID" value="TCX98066.1"/>
    <property type="molecule type" value="Genomic_DNA"/>
</dbReference>
<dbReference type="InterPro" id="IPR030392">
    <property type="entry name" value="S74_ICA"/>
</dbReference>
<dbReference type="Pfam" id="PF13884">
    <property type="entry name" value="Peptidase_S74"/>
    <property type="match status" value="1"/>
</dbReference>
<evidence type="ECO:0000313" key="3">
    <source>
        <dbReference type="EMBL" id="TCY06057.1"/>
    </source>
</evidence>
<dbReference type="RefSeq" id="WP_039110706.1">
    <property type="nucleotide sequence ID" value="NZ_BHWE01000032.1"/>
</dbReference>
<organism evidence="2">
    <name type="scientific">Klebsiella pneumoniae</name>
    <dbReference type="NCBI Taxonomy" id="573"/>
    <lineage>
        <taxon>Bacteria</taxon>
        <taxon>Pseudomonadati</taxon>
        <taxon>Pseudomonadota</taxon>
        <taxon>Gammaproteobacteria</taxon>
        <taxon>Enterobacterales</taxon>
        <taxon>Enterobacteriaceae</taxon>
        <taxon>Klebsiella/Raoultella group</taxon>
        <taxon>Klebsiella</taxon>
        <taxon>Klebsiella pneumoniae complex</taxon>
    </lineage>
</organism>
<dbReference type="InterPro" id="IPR036388">
    <property type="entry name" value="WH-like_DNA-bd_sf"/>
</dbReference>
<dbReference type="EMBL" id="SDDU01000015">
    <property type="protein sequence ID" value="TCZ68061.1"/>
    <property type="molecule type" value="Genomic_DNA"/>
</dbReference>
<proteinExistence type="predicted"/>